<evidence type="ECO:0000313" key="11">
    <source>
        <dbReference type="Proteomes" id="UP000612282"/>
    </source>
</evidence>
<feature type="region of interest" description="Disordered" evidence="7">
    <location>
        <begin position="55"/>
        <end position="75"/>
    </location>
</feature>
<organism evidence="10 11">
    <name type="scientific">Actinoplanes couchii</name>
    <dbReference type="NCBI Taxonomy" id="403638"/>
    <lineage>
        <taxon>Bacteria</taxon>
        <taxon>Bacillati</taxon>
        <taxon>Actinomycetota</taxon>
        <taxon>Actinomycetes</taxon>
        <taxon>Micromonosporales</taxon>
        <taxon>Micromonosporaceae</taxon>
        <taxon>Actinoplanes</taxon>
    </lineage>
</organism>
<feature type="domain" description="ABC3 transporter permease C-terminal" evidence="9">
    <location>
        <begin position="200"/>
        <end position="313"/>
    </location>
</feature>
<feature type="transmembrane region" description="Helical" evidence="8">
    <location>
        <begin position="290"/>
        <end position="311"/>
    </location>
</feature>
<evidence type="ECO:0000256" key="1">
    <source>
        <dbReference type="ARBA" id="ARBA00004651"/>
    </source>
</evidence>
<feature type="domain" description="ABC3 transporter permease C-terminal" evidence="9">
    <location>
        <begin position="633"/>
        <end position="736"/>
    </location>
</feature>
<feature type="transmembrane region" description="Helical" evidence="8">
    <location>
        <begin position="26"/>
        <end position="49"/>
    </location>
</feature>
<evidence type="ECO:0000313" key="10">
    <source>
        <dbReference type="EMBL" id="GID61662.1"/>
    </source>
</evidence>
<feature type="transmembrane region" description="Helical" evidence="8">
    <location>
        <begin position="412"/>
        <end position="433"/>
    </location>
</feature>
<feature type="transmembrane region" description="Helical" evidence="8">
    <location>
        <begin position="363"/>
        <end position="384"/>
    </location>
</feature>
<feature type="transmembrane region" description="Helical" evidence="8">
    <location>
        <begin position="194"/>
        <end position="216"/>
    </location>
</feature>
<keyword evidence="3 8" id="KW-0812">Transmembrane</keyword>
<dbReference type="InterPro" id="IPR050250">
    <property type="entry name" value="Macrolide_Exporter_MacB"/>
</dbReference>
<feature type="transmembrane region" description="Helical" evidence="8">
    <location>
        <begin position="675"/>
        <end position="701"/>
    </location>
</feature>
<comment type="caution">
    <text evidence="10">The sequence shown here is derived from an EMBL/GenBank/DDBJ whole genome shotgun (WGS) entry which is preliminary data.</text>
</comment>
<dbReference type="Proteomes" id="UP000612282">
    <property type="component" value="Unassembled WGS sequence"/>
</dbReference>
<dbReference type="RefSeq" id="WP_203809859.1">
    <property type="nucleotide sequence ID" value="NZ_BAAAQE010000094.1"/>
</dbReference>
<accession>A0ABQ3XT12</accession>
<evidence type="ECO:0000256" key="7">
    <source>
        <dbReference type="SAM" id="MobiDB-lite"/>
    </source>
</evidence>
<keyword evidence="2" id="KW-1003">Cell membrane</keyword>
<reference evidence="10 11" key="1">
    <citation type="submission" date="2021-01" db="EMBL/GenBank/DDBJ databases">
        <title>Whole genome shotgun sequence of Actinoplanes couchii NBRC 106145.</title>
        <authorList>
            <person name="Komaki H."/>
            <person name="Tamura T."/>
        </authorList>
    </citation>
    <scope>NUCLEOTIDE SEQUENCE [LARGE SCALE GENOMIC DNA]</scope>
    <source>
        <strain evidence="10 11">NBRC 106145</strain>
    </source>
</reference>
<evidence type="ECO:0000256" key="6">
    <source>
        <dbReference type="ARBA" id="ARBA00038076"/>
    </source>
</evidence>
<dbReference type="EMBL" id="BOMG01000133">
    <property type="protein sequence ID" value="GID61662.1"/>
    <property type="molecule type" value="Genomic_DNA"/>
</dbReference>
<evidence type="ECO:0000256" key="8">
    <source>
        <dbReference type="SAM" id="Phobius"/>
    </source>
</evidence>
<dbReference type="PANTHER" id="PTHR30572:SF4">
    <property type="entry name" value="ABC TRANSPORTER PERMEASE YTRF"/>
    <property type="match status" value="1"/>
</dbReference>
<protein>
    <submittedName>
        <fullName evidence="10">Membrane protein</fullName>
    </submittedName>
</protein>
<comment type="similarity">
    <text evidence="6">Belongs to the ABC-4 integral membrane protein family.</text>
</comment>
<feature type="transmembrane region" description="Helical" evidence="8">
    <location>
        <begin position="249"/>
        <end position="270"/>
    </location>
</feature>
<dbReference type="Pfam" id="PF02687">
    <property type="entry name" value="FtsX"/>
    <property type="match status" value="2"/>
</dbReference>
<keyword evidence="4 8" id="KW-1133">Transmembrane helix</keyword>
<sequence>MTAVKRWVFELALGARMSLAGGRAGWTRLALIAAGVGIGVAVLLSVATLPTALAASSSRTEARTEQISADDPPKSDETILVGLASSQFGDVAIHGRSLQPEGSRPPMPPGVTTLPGPGEMLVSPALADLMRENPLLAQRWDARVVGTIGAQGLSGPADLAFYLGSDTLTEESAFRVDAFGATGVPDEGPDPISLLFPAVGMVVLLLPVMVFMASAVRFGGEARDRRLAALRLVGADAAMTRRIAAGETLTGALLGLFAGALLAVGIGLLTSRYATGKLSFYLSDLRPVPALAVLVIVAVPATAVLVTLSAMRKIVVEPLGVVRLSGTVRRRLWWRLILPILGIGLLAPLASGIDVESGGAAEIQVAGGVAALLIGLALLLPWLVDAVVNRLGGGGVSWELAVRRLQLDSGTAVRAVSGIAVSVAGVIAIHGLVSGIENQVKAADNGGSGWTGFQIAPQNDLPEQTWTAALRDTPGVQEVLTIRSHAAEGDGTLLSIKVGDCTALARYADMTGCTDGEVYGVDAPAAAGTYTLRDGPTWTAPAVTRQVRATTNSPGYGQPMLLITPAALNGTPIPGTTDEFAVTLVSGGGADAVEQVRNTTARLDPQAFLLEPGNSAFAAAMRDIREGLLAGTVALLLLIGASMLVNVAEQLRERRKVLAVLVAFGIRRRTLAGSVLWQAALPVLLGMALAIGFGSGLAAVLMSAVNAPVSIDWIGIGTTSGAAVLVVLGTTAAALPTLGRLTRPGNLRDE</sequence>
<dbReference type="InterPro" id="IPR003838">
    <property type="entry name" value="ABC3_permease_C"/>
</dbReference>
<name>A0ABQ3XT12_9ACTN</name>
<evidence type="ECO:0000256" key="4">
    <source>
        <dbReference type="ARBA" id="ARBA00022989"/>
    </source>
</evidence>
<keyword evidence="11" id="KW-1185">Reference proteome</keyword>
<keyword evidence="5 8" id="KW-0472">Membrane</keyword>
<comment type="subcellular location">
    <subcellularLocation>
        <location evidence="1">Cell membrane</location>
        <topology evidence="1">Multi-pass membrane protein</topology>
    </subcellularLocation>
</comment>
<evidence type="ECO:0000256" key="3">
    <source>
        <dbReference type="ARBA" id="ARBA00022692"/>
    </source>
</evidence>
<feature type="transmembrane region" description="Helical" evidence="8">
    <location>
        <begin position="332"/>
        <end position="351"/>
    </location>
</feature>
<evidence type="ECO:0000256" key="5">
    <source>
        <dbReference type="ARBA" id="ARBA00023136"/>
    </source>
</evidence>
<evidence type="ECO:0000259" key="9">
    <source>
        <dbReference type="Pfam" id="PF02687"/>
    </source>
</evidence>
<gene>
    <name evidence="10" type="ORF">Aco03nite_100660</name>
</gene>
<feature type="transmembrane region" description="Helical" evidence="8">
    <location>
        <begin position="713"/>
        <end position="738"/>
    </location>
</feature>
<evidence type="ECO:0000256" key="2">
    <source>
        <dbReference type="ARBA" id="ARBA00022475"/>
    </source>
</evidence>
<dbReference type="PANTHER" id="PTHR30572">
    <property type="entry name" value="MEMBRANE COMPONENT OF TRANSPORTER-RELATED"/>
    <property type="match status" value="1"/>
</dbReference>
<feature type="transmembrane region" description="Helical" evidence="8">
    <location>
        <begin position="628"/>
        <end position="648"/>
    </location>
</feature>
<proteinExistence type="inferred from homology"/>